<dbReference type="InParanoid" id="A0A165D999"/>
<gene>
    <name evidence="1" type="ORF">CALCODRAFT_441735</name>
</gene>
<name>A0A165D999_9BASI</name>
<dbReference type="Proteomes" id="UP000076842">
    <property type="component" value="Unassembled WGS sequence"/>
</dbReference>
<organism evidence="1 2">
    <name type="scientific">Calocera cornea HHB12733</name>
    <dbReference type="NCBI Taxonomy" id="1353952"/>
    <lineage>
        <taxon>Eukaryota</taxon>
        <taxon>Fungi</taxon>
        <taxon>Dikarya</taxon>
        <taxon>Basidiomycota</taxon>
        <taxon>Agaricomycotina</taxon>
        <taxon>Dacrymycetes</taxon>
        <taxon>Dacrymycetales</taxon>
        <taxon>Dacrymycetaceae</taxon>
        <taxon>Calocera</taxon>
    </lineage>
</organism>
<accession>A0A165D999</accession>
<dbReference type="AlphaFoldDB" id="A0A165D999"/>
<proteinExistence type="predicted"/>
<dbReference type="STRING" id="1353952.A0A165D999"/>
<evidence type="ECO:0008006" key="3">
    <source>
        <dbReference type="Google" id="ProtNLM"/>
    </source>
</evidence>
<dbReference type="EMBL" id="KV424070">
    <property type="protein sequence ID" value="KZT52330.1"/>
    <property type="molecule type" value="Genomic_DNA"/>
</dbReference>
<evidence type="ECO:0000313" key="2">
    <source>
        <dbReference type="Proteomes" id="UP000076842"/>
    </source>
</evidence>
<feature type="non-terminal residue" evidence="1">
    <location>
        <position position="218"/>
    </location>
</feature>
<sequence length="218" mass="25309">MDFVRRFLHDHLGWSLRHSTKAAHKLPTDWRLSTWKAALRAAYAIQHFNIPPSCIVNSDETQLLLQHGGDCSYAPIGSRQVDVLGKEEKRACTVMTSLSMDGTLLPFQCIWKGEQKRSLPFRDDPRHPIMAKAREHGHIFTLSHSSTYWTNLGTFQTFVRDILVPHFHVENQLFERSKEATCLWVIDVYSVHRGEEFRTWMTSTYPWILIHYIPASCT</sequence>
<dbReference type="OrthoDB" id="3341102at2759"/>
<keyword evidence="2" id="KW-1185">Reference proteome</keyword>
<protein>
    <recommendedName>
        <fullName evidence="3">DDE-1 domain-containing protein</fullName>
    </recommendedName>
</protein>
<evidence type="ECO:0000313" key="1">
    <source>
        <dbReference type="EMBL" id="KZT52330.1"/>
    </source>
</evidence>
<reference evidence="1 2" key="1">
    <citation type="journal article" date="2016" name="Mol. Biol. Evol.">
        <title>Comparative Genomics of Early-Diverging Mushroom-Forming Fungi Provides Insights into the Origins of Lignocellulose Decay Capabilities.</title>
        <authorList>
            <person name="Nagy L.G."/>
            <person name="Riley R."/>
            <person name="Tritt A."/>
            <person name="Adam C."/>
            <person name="Daum C."/>
            <person name="Floudas D."/>
            <person name="Sun H."/>
            <person name="Yadav J.S."/>
            <person name="Pangilinan J."/>
            <person name="Larsson K.H."/>
            <person name="Matsuura K."/>
            <person name="Barry K."/>
            <person name="Labutti K."/>
            <person name="Kuo R."/>
            <person name="Ohm R.A."/>
            <person name="Bhattacharya S.S."/>
            <person name="Shirouzu T."/>
            <person name="Yoshinaga Y."/>
            <person name="Martin F.M."/>
            <person name="Grigoriev I.V."/>
            <person name="Hibbett D.S."/>
        </authorList>
    </citation>
    <scope>NUCLEOTIDE SEQUENCE [LARGE SCALE GENOMIC DNA]</scope>
    <source>
        <strain evidence="1 2">HHB12733</strain>
    </source>
</reference>